<dbReference type="GO" id="GO:0016757">
    <property type="term" value="F:glycosyltransferase activity"/>
    <property type="evidence" value="ECO:0007669"/>
    <property type="project" value="UniProtKB-KW"/>
</dbReference>
<dbReference type="InterPro" id="IPR001296">
    <property type="entry name" value="Glyco_trans_1"/>
</dbReference>
<dbReference type="PANTHER" id="PTHR12526">
    <property type="entry name" value="GLYCOSYLTRANSFERASE"/>
    <property type="match status" value="1"/>
</dbReference>
<dbReference type="AlphaFoldDB" id="A0A6N4XSF8"/>
<dbReference type="RefSeq" id="WP_162074035.1">
    <property type="nucleotide sequence ID" value="NZ_CACVBY010000097.1"/>
</dbReference>
<keyword evidence="2" id="KW-0328">Glycosyltransferase</keyword>
<evidence type="ECO:0000313" key="2">
    <source>
        <dbReference type="EMBL" id="CAA7392198.1"/>
    </source>
</evidence>
<keyword evidence="3" id="KW-1185">Reference proteome</keyword>
<keyword evidence="2" id="KW-0808">Transferase</keyword>
<proteinExistence type="predicted"/>
<dbReference type="EC" id="2.4.1.291" evidence="2"/>
<sequence length="377" mass="44203">MKKKILFRIENMEMGETSIRLWHLIHILSQRGNKVILLVDMRQGELLESLPKEVKIVSLGQGKEYLSEYAFLRYVELIDRAFIVMMYRLFPILLFQKIGVVPDIEISMQGSLLRRLLRSPFTTSKKIHWFDVDSLLYKKRGREKLLSRLHQCDITVFPSDGMKNSFERAVRIEVYNSICINPIVNLEVIKKKSLQAVDFEDEKLWFDPTFLSIGELAPYRGYDLLLETHGELIKEGVNHRILILGDGPQYDSLQRRIKELQVENTFLLLGIKTNLYAYMAKCTYYIEPWMTYFSIHSLEAMYLGKVVMSPAYFEGEDRDFYTKSDLLSGFSKRGFKKGIKKFLYDSDFVSSIALTQKGNNFHRDNQRIVEQMEELLH</sequence>
<evidence type="ECO:0000313" key="3">
    <source>
        <dbReference type="Proteomes" id="UP000445309"/>
    </source>
</evidence>
<name>A0A6N4XSF8_9FLAO</name>
<gene>
    <name evidence="2" type="primary">pglJ_5</name>
    <name evidence="2" type="ORF">CHRY9393_03061</name>
</gene>
<dbReference type="Gene3D" id="3.40.50.2000">
    <property type="entry name" value="Glycogen Phosphorylase B"/>
    <property type="match status" value="2"/>
</dbReference>
<feature type="domain" description="Glycosyl transferase family 1" evidence="1">
    <location>
        <begin position="207"/>
        <end position="309"/>
    </location>
</feature>
<dbReference type="EMBL" id="CACVBY010000097">
    <property type="protein sequence ID" value="CAA7392198.1"/>
    <property type="molecule type" value="Genomic_DNA"/>
</dbReference>
<evidence type="ECO:0000259" key="1">
    <source>
        <dbReference type="Pfam" id="PF00534"/>
    </source>
</evidence>
<dbReference type="SUPFAM" id="SSF53756">
    <property type="entry name" value="UDP-Glycosyltransferase/glycogen phosphorylase"/>
    <property type="match status" value="1"/>
</dbReference>
<dbReference type="Proteomes" id="UP000445309">
    <property type="component" value="Unassembled WGS sequence"/>
</dbReference>
<dbReference type="Pfam" id="PF00534">
    <property type="entry name" value="Glycos_transf_1"/>
    <property type="match status" value="1"/>
</dbReference>
<accession>A0A6N4XSF8</accession>
<protein>
    <submittedName>
        <fullName evidence="2">N-acetylgalactosamine-N, N'-diacetylbacillosaminyl-diphospho-undecaprenol 4-alpha-N-acetylgalactosaminyltransferase</fullName>
        <ecNumber evidence="2">2.4.1.291</ecNumber>
    </submittedName>
</protein>
<organism evidence="2 3">
    <name type="scientific">Chryseobacterium fistulae</name>
    <dbReference type="NCBI Taxonomy" id="2675058"/>
    <lineage>
        <taxon>Bacteria</taxon>
        <taxon>Pseudomonadati</taxon>
        <taxon>Bacteroidota</taxon>
        <taxon>Flavobacteriia</taxon>
        <taxon>Flavobacteriales</taxon>
        <taxon>Weeksellaceae</taxon>
        <taxon>Chryseobacterium group</taxon>
        <taxon>Chryseobacterium</taxon>
    </lineage>
</organism>
<reference evidence="2 3" key="1">
    <citation type="submission" date="2020-01" db="EMBL/GenBank/DDBJ databases">
        <authorList>
            <person name="Rodrigo-Torres L."/>
            <person name="Arahal R. D."/>
            <person name="Lucena T."/>
        </authorList>
    </citation>
    <scope>NUCLEOTIDE SEQUENCE [LARGE SCALE GENOMIC DNA]</scope>
    <source>
        <strain evidence="2 3">CECT 9393</strain>
    </source>
</reference>